<evidence type="ECO:0000259" key="2">
    <source>
        <dbReference type="PROSITE" id="PS51293"/>
    </source>
</evidence>
<dbReference type="EMBL" id="CM007374">
    <property type="protein sequence ID" value="OIV98051.1"/>
    <property type="molecule type" value="Genomic_DNA"/>
</dbReference>
<dbReference type="OMA" id="NENDTHT"/>
<feature type="compositionally biased region" description="Basic and acidic residues" evidence="1">
    <location>
        <begin position="681"/>
        <end position="695"/>
    </location>
</feature>
<dbReference type="PANTHER" id="PTHR22929">
    <property type="entry name" value="RNA POLYMERASE III TRANSCRIPTION INITIATION FACTOR B"/>
    <property type="match status" value="1"/>
</dbReference>
<feature type="compositionally biased region" description="Basic and acidic residues" evidence="1">
    <location>
        <begin position="311"/>
        <end position="329"/>
    </location>
</feature>
<dbReference type="Gramene" id="OIV98051">
    <property type="protein sequence ID" value="OIV98051"/>
    <property type="gene ID" value="TanjilG_09544"/>
</dbReference>
<dbReference type="GO" id="GO:0000126">
    <property type="term" value="C:transcription factor TFIIIB complex"/>
    <property type="evidence" value="ECO:0007669"/>
    <property type="project" value="TreeGrafter"/>
</dbReference>
<dbReference type="Proteomes" id="UP000188354">
    <property type="component" value="Chromosome LG14"/>
</dbReference>
<dbReference type="STRING" id="3871.A0A1J7GCE5"/>
<dbReference type="PROSITE" id="PS51293">
    <property type="entry name" value="SANT"/>
    <property type="match status" value="1"/>
</dbReference>
<sequence length="720" mass="79999">MDPFDDILPVAPARGSKFMPKAKLKQPPRKETSVSDHAIPSKDGEKEQAVLSSASRNTEGISQDECHNAVASTLNASAEESPNLCHSPQVEPPNLEDDTKSEMGNPPQVSAERDTSVLVDDPSSVITMSEVDADWNFTDHTKSACEVESMDFELHPFSNVLPDPGAKNAQKFLPKIKPRPRVVTTPDIASHSNVMIEKSDELPTSCANEVQSFKPSDDGSSGLNQSTNLPLPVSEDNGSFEEVIPPQLDSPDAMLSEVANHNGETADIFCGLESLDDFLTHAATDTDPTSEIPVHEEPTNAADSPTLADFLRADVSGEKEDASERREDGLSSPSLSKEKRSSIAVEKDKGSNSSRQLRKHASRRPANNPANGDVDNDDDIDPPYNPNRDELEDNDDEFEVDGSSKKERPASSSKKKSAPKNGKTSRKRKKANDDLEKATEQPRKKFSHSTRRKKRCVDKALLEIPEDELDPLTLPIKDIILLAEYRERLAKKEASTSKTPPTKQSGGDSHHEAAYNNEEEMLGSEDDRDPDDVEARESIPTAASLFNYQSFMDKAPRGKWSKQDTELFYEAIRQFGTDFSMIQLLFPDRTRHQIKLKYKKEERQHPLELSDAVSSRTKDHSHFKRLIEQLQQASTKAEDQDQCRDASDFMTGNEVEDLTPETNNEVGKTEPEANAEDQEDANFKDQEEANVKEQEDSAAFNSPEPDDDDEDDFSWYKSAV</sequence>
<dbReference type="CDD" id="cd00167">
    <property type="entry name" value="SANT"/>
    <property type="match status" value="1"/>
</dbReference>
<feature type="compositionally biased region" description="Polar residues" evidence="1">
    <location>
        <begin position="70"/>
        <end position="86"/>
    </location>
</feature>
<feature type="compositionally biased region" description="Polar residues" evidence="1">
    <location>
        <begin position="50"/>
        <end position="61"/>
    </location>
</feature>
<dbReference type="OrthoDB" id="272624at2759"/>
<gene>
    <name evidence="3" type="ORF">TanjilG_09544</name>
</gene>
<accession>A0A1J7GCE5</accession>
<evidence type="ECO:0000313" key="3">
    <source>
        <dbReference type="EMBL" id="OIV98051.1"/>
    </source>
</evidence>
<reference evidence="3 4" key="1">
    <citation type="journal article" date="2017" name="Plant Biotechnol. J.">
        <title>A comprehensive draft genome sequence for lupin (Lupinus angustifolius), an emerging health food: insights into plant-microbe interactions and legume evolution.</title>
        <authorList>
            <person name="Hane J.K."/>
            <person name="Ming Y."/>
            <person name="Kamphuis L.G."/>
            <person name="Nelson M.N."/>
            <person name="Garg G."/>
            <person name="Atkins C.A."/>
            <person name="Bayer P.E."/>
            <person name="Bravo A."/>
            <person name="Bringans S."/>
            <person name="Cannon S."/>
            <person name="Edwards D."/>
            <person name="Foley R."/>
            <person name="Gao L.L."/>
            <person name="Harrison M.J."/>
            <person name="Huang W."/>
            <person name="Hurgobin B."/>
            <person name="Li S."/>
            <person name="Liu C.W."/>
            <person name="McGrath A."/>
            <person name="Morahan G."/>
            <person name="Murray J."/>
            <person name="Weller J."/>
            <person name="Jian J."/>
            <person name="Singh K.B."/>
        </authorList>
    </citation>
    <scope>NUCLEOTIDE SEQUENCE [LARGE SCALE GENOMIC DNA]</scope>
    <source>
        <strain evidence="4">cv. Tanjil</strain>
        <tissue evidence="3">Whole plant</tissue>
    </source>
</reference>
<feature type="region of interest" description="Disordered" evidence="1">
    <location>
        <begin position="1"/>
        <end position="118"/>
    </location>
</feature>
<dbReference type="Pfam" id="PF15963">
    <property type="entry name" value="Myb_DNA-bind_7"/>
    <property type="match status" value="1"/>
</dbReference>
<dbReference type="Gene3D" id="1.10.10.60">
    <property type="entry name" value="Homeodomain-like"/>
    <property type="match status" value="1"/>
</dbReference>
<feature type="compositionally biased region" description="Basic residues" evidence="1">
    <location>
        <begin position="413"/>
        <end position="430"/>
    </location>
</feature>
<organism evidence="3 4">
    <name type="scientific">Lupinus angustifolius</name>
    <name type="common">Narrow-leaved blue lupine</name>
    <dbReference type="NCBI Taxonomy" id="3871"/>
    <lineage>
        <taxon>Eukaryota</taxon>
        <taxon>Viridiplantae</taxon>
        <taxon>Streptophyta</taxon>
        <taxon>Embryophyta</taxon>
        <taxon>Tracheophyta</taxon>
        <taxon>Spermatophyta</taxon>
        <taxon>Magnoliopsida</taxon>
        <taxon>eudicotyledons</taxon>
        <taxon>Gunneridae</taxon>
        <taxon>Pentapetalae</taxon>
        <taxon>rosids</taxon>
        <taxon>fabids</taxon>
        <taxon>Fabales</taxon>
        <taxon>Fabaceae</taxon>
        <taxon>Papilionoideae</taxon>
        <taxon>50 kb inversion clade</taxon>
        <taxon>genistoids sensu lato</taxon>
        <taxon>core genistoids</taxon>
        <taxon>Genisteae</taxon>
        <taxon>Lupinus</taxon>
    </lineage>
</organism>
<dbReference type="InterPro" id="IPR017884">
    <property type="entry name" value="SANT_dom"/>
</dbReference>
<feature type="compositionally biased region" description="Polar residues" evidence="1">
    <location>
        <begin position="205"/>
        <end position="229"/>
    </location>
</feature>
<feature type="compositionally biased region" description="Acidic residues" evidence="1">
    <location>
        <begin position="390"/>
        <end position="400"/>
    </location>
</feature>
<dbReference type="FunFam" id="1.10.10.60:FF:000483">
    <property type="entry name" value="Predicted protein"/>
    <property type="match status" value="1"/>
</dbReference>
<evidence type="ECO:0000313" key="4">
    <source>
        <dbReference type="Proteomes" id="UP000188354"/>
    </source>
</evidence>
<dbReference type="KEGG" id="lang:109327105"/>
<feature type="compositionally biased region" description="Basic and acidic residues" evidence="1">
    <location>
        <begin position="636"/>
        <end position="647"/>
    </location>
</feature>
<dbReference type="AlphaFoldDB" id="A0A1J7GCE5"/>
<feature type="compositionally biased region" description="Basic residues" evidence="1">
    <location>
        <begin position="444"/>
        <end position="456"/>
    </location>
</feature>
<keyword evidence="4" id="KW-1185">Reference proteome</keyword>
<proteinExistence type="predicted"/>
<dbReference type="InterPro" id="IPR009057">
    <property type="entry name" value="Homeodomain-like_sf"/>
</dbReference>
<feature type="compositionally biased region" description="Acidic residues" evidence="1">
    <location>
        <begin position="517"/>
        <end position="534"/>
    </location>
</feature>
<feature type="compositionally biased region" description="Basic and acidic residues" evidence="1">
    <location>
        <begin position="28"/>
        <end position="48"/>
    </location>
</feature>
<feature type="compositionally biased region" description="Acidic residues" evidence="1">
    <location>
        <begin position="704"/>
        <end position="713"/>
    </location>
</feature>
<feature type="region of interest" description="Disordered" evidence="1">
    <location>
        <begin position="602"/>
        <end position="720"/>
    </location>
</feature>
<feature type="domain" description="SANT" evidence="2">
    <location>
        <begin position="559"/>
        <end position="603"/>
    </location>
</feature>
<feature type="compositionally biased region" description="Polar residues" evidence="1">
    <location>
        <begin position="496"/>
        <end position="507"/>
    </location>
</feature>
<feature type="compositionally biased region" description="Basic and acidic residues" evidence="1">
    <location>
        <begin position="431"/>
        <end position="443"/>
    </location>
</feature>
<protein>
    <recommendedName>
        <fullName evidence="2">SANT domain-containing protein</fullName>
    </recommendedName>
</protein>
<dbReference type="GO" id="GO:0001156">
    <property type="term" value="F:TFIIIC-class transcription factor complex binding"/>
    <property type="evidence" value="ECO:0007669"/>
    <property type="project" value="TreeGrafter"/>
</dbReference>
<dbReference type="InterPro" id="IPR039467">
    <property type="entry name" value="TFIIIB_B''_Myb"/>
</dbReference>
<feature type="region of interest" description="Disordered" evidence="1">
    <location>
        <begin position="283"/>
        <end position="463"/>
    </location>
</feature>
<feature type="compositionally biased region" description="Basic and acidic residues" evidence="1">
    <location>
        <begin position="336"/>
        <end position="350"/>
    </location>
</feature>
<dbReference type="InterPro" id="IPR001005">
    <property type="entry name" value="SANT/Myb"/>
</dbReference>
<dbReference type="SMART" id="SM00717">
    <property type="entry name" value="SANT"/>
    <property type="match status" value="1"/>
</dbReference>
<dbReference type="SUPFAM" id="SSF46689">
    <property type="entry name" value="Homeodomain-like"/>
    <property type="match status" value="1"/>
</dbReference>
<name>A0A1J7GCE5_LUPAN</name>
<feature type="region of interest" description="Disordered" evidence="1">
    <location>
        <begin position="491"/>
        <end position="534"/>
    </location>
</feature>
<dbReference type="PANTHER" id="PTHR22929:SF0">
    <property type="entry name" value="TRANSCRIPTION FACTOR TFIIIB COMPONENT B'' HOMOLOG"/>
    <property type="match status" value="1"/>
</dbReference>
<evidence type="ECO:0000256" key="1">
    <source>
        <dbReference type="SAM" id="MobiDB-lite"/>
    </source>
</evidence>
<feature type="region of interest" description="Disordered" evidence="1">
    <location>
        <begin position="200"/>
        <end position="248"/>
    </location>
</feature>
<dbReference type="GO" id="GO:0070898">
    <property type="term" value="P:RNA polymerase III preinitiation complex assembly"/>
    <property type="evidence" value="ECO:0007669"/>
    <property type="project" value="TreeGrafter"/>
</dbReference>